<evidence type="ECO:0000313" key="2">
    <source>
        <dbReference type="Proteomes" id="UP000176917"/>
    </source>
</evidence>
<sequence length="67" mass="7483">MEPNLGGRISGLDVRLANYVAEKKALQKKLASSAVPPEKKERCRQRLSHLEATVIPRTVHELQVSPH</sequence>
<dbReference type="AlphaFoldDB" id="A0A1G2RLY4"/>
<protein>
    <submittedName>
        <fullName evidence="1">Uncharacterized protein</fullName>
    </submittedName>
</protein>
<proteinExistence type="predicted"/>
<accession>A0A1G2RLY4</accession>
<evidence type="ECO:0000313" key="1">
    <source>
        <dbReference type="EMBL" id="OHA73021.1"/>
    </source>
</evidence>
<reference evidence="1 2" key="1">
    <citation type="journal article" date="2016" name="Nat. Commun.">
        <title>Thousands of microbial genomes shed light on interconnected biogeochemical processes in an aquifer system.</title>
        <authorList>
            <person name="Anantharaman K."/>
            <person name="Brown C.T."/>
            <person name="Hug L.A."/>
            <person name="Sharon I."/>
            <person name="Castelle C.J."/>
            <person name="Probst A.J."/>
            <person name="Thomas B.C."/>
            <person name="Singh A."/>
            <person name="Wilkins M.J."/>
            <person name="Karaoz U."/>
            <person name="Brodie E.L."/>
            <person name="Williams K.H."/>
            <person name="Hubbard S.S."/>
            <person name="Banfield J.F."/>
        </authorList>
    </citation>
    <scope>NUCLEOTIDE SEQUENCE [LARGE SCALE GENOMIC DNA]</scope>
</reference>
<organism evidence="1 2">
    <name type="scientific">Candidatus Wildermuthbacteria bacterium RIFCSPLOWO2_01_FULL_48_16</name>
    <dbReference type="NCBI Taxonomy" id="1802461"/>
    <lineage>
        <taxon>Bacteria</taxon>
        <taxon>Candidatus Wildermuthiibacteriota</taxon>
    </lineage>
</organism>
<gene>
    <name evidence="1" type="ORF">A3B24_01240</name>
</gene>
<dbReference type="EMBL" id="MHUG01000016">
    <property type="protein sequence ID" value="OHA73021.1"/>
    <property type="molecule type" value="Genomic_DNA"/>
</dbReference>
<name>A0A1G2RLY4_9BACT</name>
<comment type="caution">
    <text evidence="1">The sequence shown here is derived from an EMBL/GenBank/DDBJ whole genome shotgun (WGS) entry which is preliminary data.</text>
</comment>
<dbReference type="Proteomes" id="UP000176917">
    <property type="component" value="Unassembled WGS sequence"/>
</dbReference>